<dbReference type="AlphaFoldDB" id="A0A251UWC8"/>
<sequence>MSAPSSYSCFHLFLLVVLALFRLCSSNQNSHHVLCNDVERQALLQFKHGLTDESQRLTSWVAENKDCCTWAGIACDNSTGHVHGIHLPGLDGHCSIDDYYLTIGEKEALKQKLKGEISRSLLDLKQLKHLDLSCNDFGGIQVPKFIGSFQNLRYLNLSRSNFGGSIPPQLGNLSELHVLSLGSFHYEPFETTGMANMKWLSSLGMLHHLDMSGVDLSQATDWLQVINTLASLVQLHLSRCELSNLHMYVPSVNLTSLSVLDLSFNNFNSSVSQWIFSVTSLVSLDLTECYFHGPIPSFRNLTSLELLHVAWNDFMNSSSIFQELSNSNLISLDISYCGISSSVLDSLQNLTNLISLDLSGNQLTKRIPKSLGNFCNVREIDLSVNNIGNISLTYFLESFFECKSPALESLSLSENYITGIIPHCIGNLSFLRTLRLDENQISGPIPYSIGRLSSLERLNVRYNQLNGSFPNWIGQLSSLEELSIGFNRLDGCLPDSLGQLSKLTYLVFSHNLLTGVVTEAHFIKLVSLKYLKGSANKLILRLQVANWIPPFQLGTLFLRNWVLGPQFPLWLQSQKDLEKLDINNTCISSPMPESFLRLFSRLRYLNMSNNHIQGPLTFSGIPATLEFIDISSNGFWGSLHPFLCSSGVTSMIVLNLGNNNLSGDIPECWEKWSWLEFLNLENNSLSGEIPRTLGSLRNLHHLNMHGNKISGRLHSSLMNLTELDVLQLGRNELNGSIPTWIGTKLTLLRILNLRSNRFDGNIPHELCHSIHIQILDLAHNNLSGNIPRCFNNFSILSGIESKLGDDFAYIGTLAEVSIPSDTLVMKGREDTYSSILPLMMLIDLSSNNLTGYIPSELMSLLELTSLNLSRNQLNGSIPEKIGNMKELISLDLSVNKLSGELPMSLSSLHFLSSFNVSFNNLTGRIPIGTQLQSFGVSSFFGNKLCGAPLNEANGCEPVEAAAHTTGEKKEDDGADWGLIISIVVGFVSGFWMIMGPLIVRRSWRIAYFGFLSKLRYMVYDVIHKYCCHMFSC</sequence>
<dbReference type="InterPro" id="IPR001611">
    <property type="entry name" value="Leu-rich_rpt"/>
</dbReference>
<evidence type="ECO:0000313" key="17">
    <source>
        <dbReference type="Proteomes" id="UP000215914"/>
    </source>
</evidence>
<keyword evidence="17" id="KW-1185">Reference proteome</keyword>
<dbReference type="SMART" id="SM00369">
    <property type="entry name" value="LRR_TYP"/>
    <property type="match status" value="12"/>
</dbReference>
<keyword evidence="7" id="KW-0677">Repeat</keyword>
<evidence type="ECO:0000256" key="9">
    <source>
        <dbReference type="ARBA" id="ARBA00023136"/>
    </source>
</evidence>
<dbReference type="Gramene" id="mRNA:HanXRQr2_Chr04g0145501">
    <property type="protein sequence ID" value="CDS:HanXRQr2_Chr04g0145501.1"/>
    <property type="gene ID" value="HanXRQr2_Chr04g0145501"/>
</dbReference>
<keyword evidence="8 11" id="KW-1133">Transmembrane helix</keyword>
<evidence type="ECO:0000256" key="2">
    <source>
        <dbReference type="ARBA" id="ARBA00009592"/>
    </source>
</evidence>
<reference evidence="15" key="3">
    <citation type="submission" date="2020-06" db="EMBL/GenBank/DDBJ databases">
        <title>Helianthus annuus Genome sequencing and assembly Release 2.</title>
        <authorList>
            <person name="Gouzy J."/>
            <person name="Langlade N."/>
            <person name="Munos S."/>
        </authorList>
    </citation>
    <scope>NUCLEOTIDE SEQUENCE</scope>
    <source>
        <tissue evidence="15">Leaves</tissue>
    </source>
</reference>
<keyword evidence="15" id="KW-0808">Transferase</keyword>
<evidence type="ECO:0000256" key="8">
    <source>
        <dbReference type="ARBA" id="ARBA00022989"/>
    </source>
</evidence>
<evidence type="ECO:0000313" key="15">
    <source>
        <dbReference type="EMBL" id="KAF5808448.1"/>
    </source>
</evidence>
<reference evidence="15 17" key="1">
    <citation type="journal article" date="2017" name="Nature">
        <title>The sunflower genome provides insights into oil metabolism, flowering and Asterid evolution.</title>
        <authorList>
            <person name="Badouin H."/>
            <person name="Gouzy J."/>
            <person name="Grassa C.J."/>
            <person name="Murat F."/>
            <person name="Staton S.E."/>
            <person name="Cottret L."/>
            <person name="Lelandais-Briere C."/>
            <person name="Owens G.L."/>
            <person name="Carrere S."/>
            <person name="Mayjonade B."/>
            <person name="Legrand L."/>
            <person name="Gill N."/>
            <person name="Kane N.C."/>
            <person name="Bowers J.E."/>
            <person name="Hubner S."/>
            <person name="Bellec A."/>
            <person name="Berard A."/>
            <person name="Berges H."/>
            <person name="Blanchet N."/>
            <person name="Boniface M.C."/>
            <person name="Brunel D."/>
            <person name="Catrice O."/>
            <person name="Chaidir N."/>
            <person name="Claudel C."/>
            <person name="Donnadieu C."/>
            <person name="Faraut T."/>
            <person name="Fievet G."/>
            <person name="Helmstetter N."/>
            <person name="King M."/>
            <person name="Knapp S.J."/>
            <person name="Lai Z."/>
            <person name="Le Paslier M.C."/>
            <person name="Lippi Y."/>
            <person name="Lorenzon L."/>
            <person name="Mandel J.R."/>
            <person name="Marage G."/>
            <person name="Marchand G."/>
            <person name="Marquand E."/>
            <person name="Bret-Mestries E."/>
            <person name="Morien E."/>
            <person name="Nambeesan S."/>
            <person name="Nguyen T."/>
            <person name="Pegot-Espagnet P."/>
            <person name="Pouilly N."/>
            <person name="Raftis F."/>
            <person name="Sallet E."/>
            <person name="Schiex T."/>
            <person name="Thomas J."/>
            <person name="Vandecasteele C."/>
            <person name="Vares D."/>
            <person name="Vear F."/>
            <person name="Vautrin S."/>
            <person name="Crespi M."/>
            <person name="Mangin B."/>
            <person name="Burke J.M."/>
            <person name="Salse J."/>
            <person name="Munos S."/>
            <person name="Vincourt P."/>
            <person name="Rieseberg L.H."/>
            <person name="Langlade N.B."/>
        </authorList>
    </citation>
    <scope>NUCLEOTIDE SEQUENCE [LARGE SCALE GENOMIC DNA]</scope>
    <source>
        <strain evidence="17">cv. SF193</strain>
        <tissue evidence="15">Leaves</tissue>
    </source>
</reference>
<evidence type="ECO:0000256" key="5">
    <source>
        <dbReference type="ARBA" id="ARBA00022692"/>
    </source>
</evidence>
<dbReference type="Pfam" id="PF00560">
    <property type="entry name" value="LRR_1"/>
    <property type="match status" value="10"/>
</dbReference>
<dbReference type="Proteomes" id="UP000215914">
    <property type="component" value="Chromosome 4"/>
</dbReference>
<evidence type="ECO:0000256" key="10">
    <source>
        <dbReference type="ARBA" id="ARBA00023180"/>
    </source>
</evidence>
<proteinExistence type="inferred from homology"/>
<evidence type="ECO:0000256" key="3">
    <source>
        <dbReference type="ARBA" id="ARBA00022475"/>
    </source>
</evidence>
<dbReference type="FunFam" id="3.80.10.10:FF:000383">
    <property type="entry name" value="Leucine-rich repeat receptor protein kinase EMS1"/>
    <property type="match status" value="1"/>
</dbReference>
<dbReference type="STRING" id="4232.A0A251UWC8"/>
<dbReference type="GO" id="GO:0006952">
    <property type="term" value="P:defense response"/>
    <property type="evidence" value="ECO:0007669"/>
    <property type="project" value="UniProtKB-ARBA"/>
</dbReference>
<feature type="signal peptide" evidence="12">
    <location>
        <begin position="1"/>
        <end position="26"/>
    </location>
</feature>
<dbReference type="FunCoup" id="A0A251UWC8">
    <property type="interactions" value="824"/>
</dbReference>
<dbReference type="InterPro" id="IPR013210">
    <property type="entry name" value="LRR_N_plant-typ"/>
</dbReference>
<keyword evidence="4" id="KW-0433">Leucine-rich repeat</keyword>
<keyword evidence="15" id="KW-0418">Kinase</keyword>
<dbReference type="Pfam" id="PF08263">
    <property type="entry name" value="LRRNT_2"/>
    <property type="match status" value="1"/>
</dbReference>
<feature type="domain" description="Leucine-rich repeat-containing N-terminal plant-type" evidence="13">
    <location>
        <begin position="38"/>
        <end position="76"/>
    </location>
</feature>
<dbReference type="EMBL" id="CM007893">
    <property type="protein sequence ID" value="OTG27414.1"/>
    <property type="molecule type" value="Genomic_DNA"/>
</dbReference>
<dbReference type="PANTHER" id="PTHR48063:SF99">
    <property type="entry name" value="LEUCINE-RICH REPEAT-CONTAINING, PLANT-TYPE, LEUCINE-RICH REPEAT DOMAIN SUPERFAMILY"/>
    <property type="match status" value="1"/>
</dbReference>
<dbReference type="Pfam" id="PF23598">
    <property type="entry name" value="LRR_14"/>
    <property type="match status" value="1"/>
</dbReference>
<evidence type="ECO:0000256" key="6">
    <source>
        <dbReference type="ARBA" id="ARBA00022729"/>
    </source>
</evidence>
<organism evidence="16 17">
    <name type="scientific">Helianthus annuus</name>
    <name type="common">Common sunflower</name>
    <dbReference type="NCBI Taxonomy" id="4232"/>
    <lineage>
        <taxon>Eukaryota</taxon>
        <taxon>Viridiplantae</taxon>
        <taxon>Streptophyta</taxon>
        <taxon>Embryophyta</taxon>
        <taxon>Tracheophyta</taxon>
        <taxon>Spermatophyta</taxon>
        <taxon>Magnoliopsida</taxon>
        <taxon>eudicotyledons</taxon>
        <taxon>Gunneridae</taxon>
        <taxon>Pentapetalae</taxon>
        <taxon>asterids</taxon>
        <taxon>campanulids</taxon>
        <taxon>Asterales</taxon>
        <taxon>Asteraceae</taxon>
        <taxon>Asteroideae</taxon>
        <taxon>Heliantheae alliance</taxon>
        <taxon>Heliantheae</taxon>
        <taxon>Helianthus</taxon>
    </lineage>
</organism>
<dbReference type="FunFam" id="3.80.10.10:FF:000095">
    <property type="entry name" value="LRR receptor-like serine/threonine-protein kinase GSO1"/>
    <property type="match status" value="1"/>
</dbReference>
<dbReference type="EC" id="2.7.11.1" evidence="15"/>
<feature type="domain" description="Disease resistance R13L4/SHOC-2-like LRR" evidence="14">
    <location>
        <begin position="371"/>
        <end position="617"/>
    </location>
</feature>
<dbReference type="InterPro" id="IPR046956">
    <property type="entry name" value="RLP23-like"/>
</dbReference>
<dbReference type="SUPFAM" id="SSF52047">
    <property type="entry name" value="RNI-like"/>
    <property type="match status" value="2"/>
</dbReference>
<reference evidence="16" key="2">
    <citation type="submission" date="2017-02" db="EMBL/GenBank/DDBJ databases">
        <title>Sunflower complete genome.</title>
        <authorList>
            <person name="Langlade N."/>
            <person name="Munos S."/>
        </authorList>
    </citation>
    <scope>NUCLEOTIDE SEQUENCE [LARGE SCALE GENOMIC DNA]</scope>
    <source>
        <tissue evidence="16">Leaves</tissue>
    </source>
</reference>
<evidence type="ECO:0000259" key="13">
    <source>
        <dbReference type="Pfam" id="PF08263"/>
    </source>
</evidence>
<dbReference type="Gene3D" id="3.80.10.10">
    <property type="entry name" value="Ribonuclease Inhibitor"/>
    <property type="match status" value="5"/>
</dbReference>
<evidence type="ECO:0000256" key="4">
    <source>
        <dbReference type="ARBA" id="ARBA00022614"/>
    </source>
</evidence>
<gene>
    <name evidence="16" type="ORF">HannXRQ_Chr04g0099761</name>
    <name evidence="15" type="ORF">HanXRQr2_Chr04g0145501</name>
</gene>
<dbReference type="GO" id="GO:0051707">
    <property type="term" value="P:response to other organism"/>
    <property type="evidence" value="ECO:0007669"/>
    <property type="project" value="UniProtKB-ARBA"/>
</dbReference>
<feature type="chain" id="PRO_5013327159" evidence="12">
    <location>
        <begin position="27"/>
        <end position="1032"/>
    </location>
</feature>
<evidence type="ECO:0000259" key="14">
    <source>
        <dbReference type="Pfam" id="PF23598"/>
    </source>
</evidence>
<keyword evidence="9 11" id="KW-0472">Membrane</keyword>
<keyword evidence="3" id="KW-1003">Cell membrane</keyword>
<dbReference type="InterPro" id="IPR055414">
    <property type="entry name" value="LRR_R13L4/SHOC2-like"/>
</dbReference>
<evidence type="ECO:0000256" key="12">
    <source>
        <dbReference type="SAM" id="SignalP"/>
    </source>
</evidence>
<keyword evidence="15" id="KW-0723">Serine/threonine-protein kinase</keyword>
<dbReference type="GO" id="GO:0004674">
    <property type="term" value="F:protein serine/threonine kinase activity"/>
    <property type="evidence" value="ECO:0007669"/>
    <property type="project" value="UniProtKB-KW"/>
</dbReference>
<name>A0A251UWC8_HELAN</name>
<evidence type="ECO:0000256" key="1">
    <source>
        <dbReference type="ARBA" id="ARBA00004251"/>
    </source>
</evidence>
<dbReference type="EMBL" id="MNCJ02000319">
    <property type="protein sequence ID" value="KAF5808448.1"/>
    <property type="molecule type" value="Genomic_DNA"/>
</dbReference>
<dbReference type="FunFam" id="3.80.10.10:FF:000111">
    <property type="entry name" value="LRR receptor-like serine/threonine-protein kinase ERECTA"/>
    <property type="match status" value="1"/>
</dbReference>
<evidence type="ECO:0000256" key="11">
    <source>
        <dbReference type="SAM" id="Phobius"/>
    </source>
</evidence>
<keyword evidence="5 11" id="KW-0812">Transmembrane</keyword>
<dbReference type="Pfam" id="PF13516">
    <property type="entry name" value="LRR_6"/>
    <property type="match status" value="1"/>
</dbReference>
<dbReference type="SUPFAM" id="SSF52058">
    <property type="entry name" value="L domain-like"/>
    <property type="match status" value="1"/>
</dbReference>
<dbReference type="InterPro" id="IPR003591">
    <property type="entry name" value="Leu-rich_rpt_typical-subtyp"/>
</dbReference>
<dbReference type="GO" id="GO:0005886">
    <property type="term" value="C:plasma membrane"/>
    <property type="evidence" value="ECO:0007669"/>
    <property type="project" value="UniProtKB-SubCell"/>
</dbReference>
<dbReference type="InParanoid" id="A0A251UWC8"/>
<dbReference type="OMA" id="VEWEAYY"/>
<keyword evidence="6 12" id="KW-0732">Signal</keyword>
<comment type="subcellular location">
    <subcellularLocation>
        <location evidence="1">Cell membrane</location>
        <topology evidence="1">Single-pass type I membrane protein</topology>
    </subcellularLocation>
</comment>
<dbReference type="PANTHER" id="PTHR48063">
    <property type="entry name" value="LRR RECEPTOR-LIKE KINASE"/>
    <property type="match status" value="1"/>
</dbReference>
<dbReference type="InterPro" id="IPR032675">
    <property type="entry name" value="LRR_dom_sf"/>
</dbReference>
<evidence type="ECO:0000256" key="7">
    <source>
        <dbReference type="ARBA" id="ARBA00022737"/>
    </source>
</evidence>
<accession>A0A251UWC8</accession>
<comment type="similarity">
    <text evidence="2">Belongs to the RLP family.</text>
</comment>
<protein>
    <submittedName>
        <fullName evidence="15">Non-specific serine/threonine protein kinase</fullName>
        <ecNumber evidence="15">2.7.11.1</ecNumber>
    </submittedName>
    <submittedName>
        <fullName evidence="16">Putative leucine-rich repeat protein, plant-type</fullName>
    </submittedName>
</protein>
<evidence type="ECO:0000313" key="16">
    <source>
        <dbReference type="EMBL" id="OTG27414.1"/>
    </source>
</evidence>
<feature type="transmembrane region" description="Helical" evidence="11">
    <location>
        <begin position="976"/>
        <end position="999"/>
    </location>
</feature>
<keyword evidence="10" id="KW-0325">Glycoprotein</keyword>